<protein>
    <recommendedName>
        <fullName evidence="1">Tudor domain-containing protein</fullName>
    </recommendedName>
</protein>
<dbReference type="FunFam" id="2.30.30.140:FF:000018">
    <property type="entry name" value="Serine/threonine-protein kinase 31"/>
    <property type="match status" value="1"/>
</dbReference>
<evidence type="ECO:0000313" key="2">
    <source>
        <dbReference type="EMBL" id="JAS98663.1"/>
    </source>
</evidence>
<dbReference type="PROSITE" id="PS50304">
    <property type="entry name" value="TUDOR"/>
    <property type="match status" value="2"/>
</dbReference>
<dbReference type="Pfam" id="PF00567">
    <property type="entry name" value="TUDOR"/>
    <property type="match status" value="3"/>
</dbReference>
<sequence length="842" mass="95182">MTQAFELDLRLEEALNVQRPLMVDDSLSSQLEPNLSLQFQHVPVPAPDLQNMSANVHILLQYTMAQGWSNPEYKVFERKPKGEPKRFGAKVKITRSNQELKQCASYPFEDINENVAKGYAAKKALEEFQEEEKVKLDRKTISTDKNVIFDRVSELVAGLGAGMFAKTVEGKYYDTFSESLPDNWIQTLTTCPTLSVESSLSDIIIVSKDFKLDPSHNQQMVVPEQLNLETLPEGSLGVYITHATSTCDVWCQIVGEMFSDKLADLTMEMQRYYNAEGAGELVLDVQVGQYYAARSSQSWFRVCVYEVKYDTREAEAWLIDHGDNETFKFNCLYRLPEQYCSLPRQALQIALEGLDSFSDDPIASEVVAISPFLIGKVLVGLITHIDTQTDFVKMTLFDTTDAKVDINVNDALLDEIYAKAEPQLVTEGCAMEVYVSSISKKGEVYIQIPGGACERLGEVLNSLSEEEISKHKLTSYRQVDTNKIYLAKFSKDEGWYRAVVTAKPSMQQNKIAVRFIDFGNAETVSISDIAEVENLPSILNKLPAQAVKLAMHNLPVNTLTNIEIAKIHSMLLNEEKEKTVLIKTVNLQEDPPLVEIFYKKDDDSALVSVNNTIVVQRLIKPIERRINNDSQNGVQDPLSGKLKRPDLDGDFLDVLITLAAHPGNFIFQPLKYKSKLTSLMYQMQAYYQATALPEADTKYVIKGRLFAAQYIDETWYRVVVTEAIIGTKVAVRLCDYGDMTCVPVSNLRDLEEEFQRLPFMAVKGKLAGIVPLHTDWSVDDCVRFQNLVVDKPLTSNVTYIEENFEDPMETVVSLHLRDIQNEKEQVIKDILIKENRAVRNED</sequence>
<evidence type="ECO:0000259" key="1">
    <source>
        <dbReference type="PROSITE" id="PS50304"/>
    </source>
</evidence>
<dbReference type="EMBL" id="GECU01009043">
    <property type="protein sequence ID" value="JAS98663.1"/>
    <property type="molecule type" value="Transcribed_RNA"/>
</dbReference>
<dbReference type="InterPro" id="IPR002999">
    <property type="entry name" value="Tudor"/>
</dbReference>
<proteinExistence type="predicted"/>
<reference evidence="2" key="1">
    <citation type="submission" date="2015-11" db="EMBL/GenBank/DDBJ databases">
        <title>De novo transcriptome assembly of four potential Pierce s Disease insect vectors from Arizona vineyards.</title>
        <authorList>
            <person name="Tassone E.E."/>
        </authorList>
    </citation>
    <scope>NUCLEOTIDE SEQUENCE</scope>
</reference>
<dbReference type="SMART" id="SM00333">
    <property type="entry name" value="TUDOR"/>
    <property type="match status" value="3"/>
</dbReference>
<dbReference type="SUPFAM" id="SSF63748">
    <property type="entry name" value="Tudor/PWWP/MBT"/>
    <property type="match status" value="3"/>
</dbReference>
<dbReference type="PANTHER" id="PTHR22948">
    <property type="entry name" value="TUDOR DOMAIN CONTAINING PROTEIN"/>
    <property type="match status" value="1"/>
</dbReference>
<feature type="domain" description="Tudor" evidence="1">
    <location>
        <begin position="698"/>
        <end position="757"/>
    </location>
</feature>
<dbReference type="InterPro" id="IPR035437">
    <property type="entry name" value="SNase_OB-fold_sf"/>
</dbReference>
<dbReference type="AlphaFoldDB" id="A0A1B6JIC1"/>
<dbReference type="SUPFAM" id="SSF54768">
    <property type="entry name" value="dsRNA-binding domain-like"/>
    <property type="match status" value="1"/>
</dbReference>
<dbReference type="InterPro" id="IPR050621">
    <property type="entry name" value="Tudor_domain_containing"/>
</dbReference>
<gene>
    <name evidence="2" type="ORF">g.21849</name>
</gene>
<feature type="domain" description="Tudor" evidence="1">
    <location>
        <begin position="478"/>
        <end position="539"/>
    </location>
</feature>
<name>A0A1B6JIC1_9HEMI</name>
<dbReference type="GO" id="GO:0005737">
    <property type="term" value="C:cytoplasm"/>
    <property type="evidence" value="ECO:0007669"/>
    <property type="project" value="UniProtKB-ARBA"/>
</dbReference>
<organism evidence="2">
    <name type="scientific">Homalodisca liturata</name>
    <dbReference type="NCBI Taxonomy" id="320908"/>
    <lineage>
        <taxon>Eukaryota</taxon>
        <taxon>Metazoa</taxon>
        <taxon>Ecdysozoa</taxon>
        <taxon>Arthropoda</taxon>
        <taxon>Hexapoda</taxon>
        <taxon>Insecta</taxon>
        <taxon>Pterygota</taxon>
        <taxon>Neoptera</taxon>
        <taxon>Paraneoptera</taxon>
        <taxon>Hemiptera</taxon>
        <taxon>Auchenorrhyncha</taxon>
        <taxon>Membracoidea</taxon>
        <taxon>Cicadellidae</taxon>
        <taxon>Cicadellinae</taxon>
        <taxon>Proconiini</taxon>
        <taxon>Homalodisca</taxon>
    </lineage>
</organism>
<dbReference type="PANTHER" id="PTHR22948:SF29">
    <property type="entry name" value="FI02030P-RELATED"/>
    <property type="match status" value="1"/>
</dbReference>
<dbReference type="Gene3D" id="2.40.50.90">
    <property type="match status" value="3"/>
</dbReference>
<accession>A0A1B6JIC1</accession>
<dbReference type="Gene3D" id="2.30.30.140">
    <property type="match status" value="3"/>
</dbReference>